<reference evidence="2 3" key="1">
    <citation type="submission" date="2024-05" db="EMBL/GenBank/DDBJ databases">
        <authorList>
            <person name="Wallberg A."/>
        </authorList>
    </citation>
    <scope>NUCLEOTIDE SEQUENCE [LARGE SCALE GENOMIC DNA]</scope>
</reference>
<feature type="signal peptide" evidence="1">
    <location>
        <begin position="1"/>
        <end position="20"/>
    </location>
</feature>
<gene>
    <name evidence="2" type="ORF">MNOR_LOCUS16525</name>
</gene>
<dbReference type="Proteomes" id="UP001497623">
    <property type="component" value="Unassembled WGS sequence"/>
</dbReference>
<dbReference type="EMBL" id="CAXKWB010010904">
    <property type="protein sequence ID" value="CAL4099558.1"/>
    <property type="molecule type" value="Genomic_DNA"/>
</dbReference>
<evidence type="ECO:0000313" key="3">
    <source>
        <dbReference type="Proteomes" id="UP001497623"/>
    </source>
</evidence>
<protein>
    <submittedName>
        <fullName evidence="2">Uncharacterized protein</fullName>
    </submittedName>
</protein>
<comment type="caution">
    <text evidence="2">The sequence shown here is derived from an EMBL/GenBank/DDBJ whole genome shotgun (WGS) entry which is preliminary data.</text>
</comment>
<organism evidence="2 3">
    <name type="scientific">Meganyctiphanes norvegica</name>
    <name type="common">Northern krill</name>
    <name type="synonym">Thysanopoda norvegica</name>
    <dbReference type="NCBI Taxonomy" id="48144"/>
    <lineage>
        <taxon>Eukaryota</taxon>
        <taxon>Metazoa</taxon>
        <taxon>Ecdysozoa</taxon>
        <taxon>Arthropoda</taxon>
        <taxon>Crustacea</taxon>
        <taxon>Multicrustacea</taxon>
        <taxon>Malacostraca</taxon>
        <taxon>Eumalacostraca</taxon>
        <taxon>Eucarida</taxon>
        <taxon>Euphausiacea</taxon>
        <taxon>Euphausiidae</taxon>
        <taxon>Meganyctiphanes</taxon>
    </lineage>
</organism>
<feature type="chain" id="PRO_5043393809" evidence="1">
    <location>
        <begin position="21"/>
        <end position="299"/>
    </location>
</feature>
<name>A0AAV2QX37_MEGNR</name>
<proteinExistence type="predicted"/>
<dbReference type="AlphaFoldDB" id="A0AAV2QX37"/>
<sequence length="299" mass="34058">MNRKLSVLICSLCTLFYIFGKKSGIMNTFENNANSQKQEGCRLTVPIPHCTCTRNILIPDVELCHGNNSVLTLQNIIQRYGNSSCSDLATLRGANQSVISLSLFGKFPGDYFAGARILAERVKSMYPGWVLRIYHILDMKQLNQHDWLCSLLCDHPHIDTCHAVNLPVLGDISNNSTGMVWRFSVVGDPLIARYAIRDADSSILQREVDAVNDWVKSGKCYHVMRDNYYHHLPVMGGMWGGCNWWKREEALAIREQLLLTRVQAEDQISLRVQCLAFSYTANQLHIHWSKNLQVEICKR</sequence>
<keyword evidence="1" id="KW-0732">Signal</keyword>
<evidence type="ECO:0000256" key="1">
    <source>
        <dbReference type="SAM" id="SignalP"/>
    </source>
</evidence>
<keyword evidence="3" id="KW-1185">Reference proteome</keyword>
<accession>A0AAV2QX37</accession>
<evidence type="ECO:0000313" key="2">
    <source>
        <dbReference type="EMBL" id="CAL4099558.1"/>
    </source>
</evidence>